<comment type="subcellular location">
    <subcellularLocation>
        <location evidence="1">Cell membrane</location>
        <topology evidence="1">Multi-pass membrane protein</topology>
    </subcellularLocation>
</comment>
<keyword evidence="4 7" id="KW-1133">Transmembrane helix</keyword>
<evidence type="ECO:0000256" key="7">
    <source>
        <dbReference type="SAM" id="Phobius"/>
    </source>
</evidence>
<feature type="transmembrane region" description="Helical" evidence="7">
    <location>
        <begin position="544"/>
        <end position="564"/>
    </location>
</feature>
<dbReference type="GO" id="GO:0022857">
    <property type="term" value="F:transmembrane transporter activity"/>
    <property type="evidence" value="ECO:0007669"/>
    <property type="project" value="TreeGrafter"/>
</dbReference>
<dbReference type="PANTHER" id="PTHR30572">
    <property type="entry name" value="MEMBRANE COMPONENT OF TRANSPORTER-RELATED"/>
    <property type="match status" value="1"/>
</dbReference>
<feature type="transmembrane region" description="Helical" evidence="7">
    <location>
        <begin position="824"/>
        <end position="855"/>
    </location>
</feature>
<keyword evidence="3 7" id="KW-0812">Transmembrane</keyword>
<dbReference type="RefSeq" id="WP_183428346.1">
    <property type="nucleotide sequence ID" value="NZ_JACHVP010000001.1"/>
</dbReference>
<dbReference type="EMBL" id="JACHVP010000001">
    <property type="protein sequence ID" value="MBB2966947.1"/>
    <property type="molecule type" value="Genomic_DNA"/>
</dbReference>
<name>A0A7W4UVS5_LEIAQ</name>
<keyword evidence="5 7" id="KW-0472">Membrane</keyword>
<evidence type="ECO:0000256" key="4">
    <source>
        <dbReference type="ARBA" id="ARBA00022989"/>
    </source>
</evidence>
<comment type="similarity">
    <text evidence="6">Belongs to the ABC-4 integral membrane protein family.</text>
</comment>
<organism evidence="9 10">
    <name type="scientific">Leifsonia aquatica</name>
    <name type="common">Corynebacterium aquaticum</name>
    <dbReference type="NCBI Taxonomy" id="144185"/>
    <lineage>
        <taxon>Bacteria</taxon>
        <taxon>Bacillati</taxon>
        <taxon>Actinomycetota</taxon>
        <taxon>Actinomycetes</taxon>
        <taxon>Micrococcales</taxon>
        <taxon>Microbacteriaceae</taxon>
        <taxon>Leifsonia</taxon>
    </lineage>
</organism>
<evidence type="ECO:0000256" key="5">
    <source>
        <dbReference type="ARBA" id="ARBA00023136"/>
    </source>
</evidence>
<dbReference type="AlphaFoldDB" id="A0A7W4UVS5"/>
<keyword evidence="2" id="KW-1003">Cell membrane</keyword>
<gene>
    <name evidence="9" type="ORF">FHX33_001679</name>
</gene>
<evidence type="ECO:0000256" key="6">
    <source>
        <dbReference type="ARBA" id="ARBA00038076"/>
    </source>
</evidence>
<dbReference type="Proteomes" id="UP000538196">
    <property type="component" value="Unassembled WGS sequence"/>
</dbReference>
<dbReference type="PANTHER" id="PTHR30572:SF4">
    <property type="entry name" value="ABC TRANSPORTER PERMEASE YTRF"/>
    <property type="match status" value="1"/>
</dbReference>
<dbReference type="GO" id="GO:0005886">
    <property type="term" value="C:plasma membrane"/>
    <property type="evidence" value="ECO:0007669"/>
    <property type="project" value="UniProtKB-SubCell"/>
</dbReference>
<evidence type="ECO:0000256" key="1">
    <source>
        <dbReference type="ARBA" id="ARBA00004651"/>
    </source>
</evidence>
<feature type="transmembrane region" description="Helical" evidence="7">
    <location>
        <begin position="875"/>
        <end position="898"/>
    </location>
</feature>
<accession>A0A7W4UVS5</accession>
<keyword evidence="10" id="KW-1185">Reference proteome</keyword>
<dbReference type="InterPro" id="IPR003838">
    <property type="entry name" value="ABC3_permease_C"/>
</dbReference>
<feature type="transmembrane region" description="Helical" evidence="7">
    <location>
        <begin position="336"/>
        <end position="360"/>
    </location>
</feature>
<feature type="transmembrane region" description="Helical" evidence="7">
    <location>
        <begin position="380"/>
        <end position="407"/>
    </location>
</feature>
<comment type="caution">
    <text evidence="9">The sequence shown here is derived from an EMBL/GenBank/DDBJ whole genome shotgun (WGS) entry which is preliminary data.</text>
</comment>
<evidence type="ECO:0000313" key="10">
    <source>
        <dbReference type="Proteomes" id="UP000538196"/>
    </source>
</evidence>
<evidence type="ECO:0000313" key="9">
    <source>
        <dbReference type="EMBL" id="MBB2966947.1"/>
    </source>
</evidence>
<evidence type="ECO:0000256" key="2">
    <source>
        <dbReference type="ARBA" id="ARBA00022475"/>
    </source>
</evidence>
<dbReference type="Pfam" id="PF02687">
    <property type="entry name" value="FtsX"/>
    <property type="match status" value="1"/>
</dbReference>
<sequence length="913" mass="92857">MSRRSLLSAPALAARAFAASRGGLALLGVVVLIATTAVSAWPRFADGLLGDELHYRVEEATPANRDLLTSVVTGMSSMSATPSTGAADPAAVWNGMPAALAAARSGMLPALSAVTLPGDFAARSDDVATEGPAGAAGNTQYVTDVEAYQRLRESATLDAGTWPAALPSTTASGTPAEGTTIDVVMATEAATLLGWKVGETRTAFSTGSFRLRLSGTVHPRASGSDLWALGTLRAHGSYADLGDAGKLYRAVAWVDPDSWTRIAPLFTATSTQAWLPVSPAAFSVDRLDAVRSSLARFLSSPPPATFDGTPTALRFSTSLDRTLDDYVTRAQPANTLFAILAAGPIGVAFAVLVLGVRLLLGRRRETLALLAARGASPARLRLGLAVDTAVVSVPAAALGLTAALLLTPGVDTIALPVALAVLCALAPPALCAVAAGRLGPGDDLRSEHAVRRRWGWVLEVLVVGLAALGVAALFQRGLAPRDAGLGVDPLLAVTPVLIALAACVIVLRVYPLPLAWLARSLRRRRGPVAYLGAAGALRARSGGLWPVFAVVLGVAIAVFSASVLSTERSGIETGALARVGADLSVTAPTTFSDAQVKGLRTAPGVAASAVVEWAGGVRVQAGSQGGELSGYLVDPVELARVQSGIPESARVSAALPQKDSARTGAVIGGFDPAIPVTSAILYGRTAVHLGVTEFSFAPGIYIRDSQWAIIDRTALPASAEITGAPQTVLVALAPGADPGTVHRELAAIAGDGATIGDARLEQTALRQAPLVAGLETVALLSIALSALMCVGALLLALVIGTAARTRLVATLRTIGYTSRQTAALLGWELGPLLIVGIVAGVLVGIALPAIVLAPIDLSGFTGGPIAPEVVIDPGLIALAAGGFALSTVAVTLIALAVARRRSPAAVLRVGGEE</sequence>
<dbReference type="InterPro" id="IPR050250">
    <property type="entry name" value="Macrolide_Exporter_MacB"/>
</dbReference>
<protein>
    <submittedName>
        <fullName evidence="9">Putative ABC transport system permease protein</fullName>
    </submittedName>
</protein>
<feature type="domain" description="ABC3 transporter permease C-terminal" evidence="8">
    <location>
        <begin position="782"/>
        <end position="903"/>
    </location>
</feature>
<feature type="transmembrane region" description="Helical" evidence="7">
    <location>
        <begin position="777"/>
        <end position="803"/>
    </location>
</feature>
<evidence type="ECO:0000256" key="3">
    <source>
        <dbReference type="ARBA" id="ARBA00022692"/>
    </source>
</evidence>
<reference evidence="9 10" key="1">
    <citation type="submission" date="2020-08" db="EMBL/GenBank/DDBJ databases">
        <title>Sequencing the genomes of 1000 actinobacteria strains.</title>
        <authorList>
            <person name="Klenk H.-P."/>
        </authorList>
    </citation>
    <scope>NUCLEOTIDE SEQUENCE [LARGE SCALE GENOMIC DNA]</scope>
    <source>
        <strain evidence="9 10">DSM 20146</strain>
    </source>
</reference>
<feature type="transmembrane region" description="Helical" evidence="7">
    <location>
        <begin position="494"/>
        <end position="517"/>
    </location>
</feature>
<evidence type="ECO:0000259" key="8">
    <source>
        <dbReference type="Pfam" id="PF02687"/>
    </source>
</evidence>
<feature type="transmembrane region" description="Helical" evidence="7">
    <location>
        <begin position="456"/>
        <end position="474"/>
    </location>
</feature>
<proteinExistence type="inferred from homology"/>
<feature type="transmembrane region" description="Helical" evidence="7">
    <location>
        <begin position="413"/>
        <end position="435"/>
    </location>
</feature>